<keyword evidence="2" id="KW-1185">Reference proteome</keyword>
<comment type="caution">
    <text evidence="1">The sequence shown here is derived from an EMBL/GenBank/DDBJ whole genome shotgun (WGS) entry which is preliminary data.</text>
</comment>
<dbReference type="Gene3D" id="3.40.50.1820">
    <property type="entry name" value="alpha/beta hydrolase"/>
    <property type="match status" value="1"/>
</dbReference>
<dbReference type="RefSeq" id="WP_251778883.1">
    <property type="nucleotide sequence ID" value="NZ_JAMKFE010000007.1"/>
</dbReference>
<dbReference type="Proteomes" id="UP001165541">
    <property type="component" value="Unassembled WGS sequence"/>
</dbReference>
<protein>
    <recommendedName>
        <fullName evidence="3">Alpha/beta hydrolase family protein</fullName>
    </recommendedName>
</protein>
<proteinExistence type="predicted"/>
<evidence type="ECO:0000313" key="1">
    <source>
        <dbReference type="EMBL" id="MCM5680429.1"/>
    </source>
</evidence>
<evidence type="ECO:0008006" key="3">
    <source>
        <dbReference type="Google" id="ProtNLM"/>
    </source>
</evidence>
<evidence type="ECO:0000313" key="2">
    <source>
        <dbReference type="Proteomes" id="UP001165541"/>
    </source>
</evidence>
<accession>A0ABT0YPU3</accession>
<dbReference type="SUPFAM" id="SSF53474">
    <property type="entry name" value="alpha/beta-Hydrolases"/>
    <property type="match status" value="1"/>
</dbReference>
<gene>
    <name evidence="1" type="ORF">M8A51_12915</name>
</gene>
<dbReference type="EMBL" id="JAMKFE010000007">
    <property type="protein sequence ID" value="MCM5680429.1"/>
    <property type="molecule type" value="Genomic_DNA"/>
</dbReference>
<dbReference type="InterPro" id="IPR029058">
    <property type="entry name" value="AB_hydrolase_fold"/>
</dbReference>
<name>A0ABT0YPU3_9BURK</name>
<organism evidence="1 2">
    <name type="scientific">Caldimonas mangrovi</name>
    <dbReference type="NCBI Taxonomy" id="2944811"/>
    <lineage>
        <taxon>Bacteria</taxon>
        <taxon>Pseudomonadati</taxon>
        <taxon>Pseudomonadota</taxon>
        <taxon>Betaproteobacteria</taxon>
        <taxon>Burkholderiales</taxon>
        <taxon>Sphaerotilaceae</taxon>
        <taxon>Caldimonas</taxon>
    </lineage>
</organism>
<reference evidence="1" key="1">
    <citation type="submission" date="2022-05" db="EMBL/GenBank/DDBJ databases">
        <title>Schlegelella sp. nov., isolated from mangrove soil.</title>
        <authorList>
            <person name="Liu Y."/>
            <person name="Ge X."/>
            <person name="Liu W."/>
        </authorList>
    </citation>
    <scope>NUCLEOTIDE SEQUENCE</scope>
    <source>
        <strain evidence="1">S2-27</strain>
    </source>
</reference>
<sequence>MRPRYLAVYGRPGEAFFTDPALMERFRAAAAGSPTWENRIAARFLLHAPRYRRGTLERIRAPMLFSLAAQDVEVSPVFIKGLVAGLPHCRVAEHDAAHFDLYHGAVFEQVVADQAAFLAKALDTG</sequence>